<dbReference type="NCBIfam" id="TIGR03592">
    <property type="entry name" value="yidC_oxa1_cterm"/>
    <property type="match status" value="1"/>
</dbReference>
<dbReference type="GO" id="GO:0015031">
    <property type="term" value="P:protein transport"/>
    <property type="evidence" value="ECO:0007669"/>
    <property type="project" value="UniProtKB-KW"/>
</dbReference>
<evidence type="ECO:0000256" key="12">
    <source>
        <dbReference type="ARBA" id="ARBA00033342"/>
    </source>
</evidence>
<feature type="transmembrane region" description="Helical" evidence="13">
    <location>
        <begin position="443"/>
        <end position="463"/>
    </location>
</feature>
<keyword evidence="6 13" id="KW-0812">Transmembrane</keyword>
<feature type="transmembrane region" description="Helical" evidence="13">
    <location>
        <begin position="559"/>
        <end position="579"/>
    </location>
</feature>
<dbReference type="Pfam" id="PF14849">
    <property type="entry name" value="YidC_periplas"/>
    <property type="match status" value="1"/>
</dbReference>
<feature type="region of interest" description="Disordered" evidence="14">
    <location>
        <begin position="39"/>
        <end position="62"/>
    </location>
</feature>
<dbReference type="GO" id="GO:0051205">
    <property type="term" value="P:protein insertion into membrane"/>
    <property type="evidence" value="ECO:0007669"/>
    <property type="project" value="TreeGrafter"/>
</dbReference>
<evidence type="ECO:0000256" key="3">
    <source>
        <dbReference type="ARBA" id="ARBA00015325"/>
    </source>
</evidence>
<feature type="domain" description="Membrane insertase YidC N-terminal" evidence="16">
    <location>
        <begin position="83"/>
        <end position="368"/>
    </location>
</feature>
<dbReference type="EMBL" id="CP062222">
    <property type="protein sequence ID" value="QTC91205.1"/>
    <property type="molecule type" value="Genomic_DNA"/>
</dbReference>
<dbReference type="CDD" id="cd20070">
    <property type="entry name" value="5TM_YidC_Alb3"/>
    <property type="match status" value="1"/>
</dbReference>
<dbReference type="Proteomes" id="UP000663918">
    <property type="component" value="Chromosome"/>
</dbReference>
<accession>A0A975C0I6</accession>
<keyword evidence="8 13" id="KW-1133">Transmembrane helix</keyword>
<evidence type="ECO:0000256" key="8">
    <source>
        <dbReference type="ARBA" id="ARBA00022989"/>
    </source>
</evidence>
<dbReference type="InterPro" id="IPR038221">
    <property type="entry name" value="YidC_periplasmic_sf"/>
</dbReference>
<dbReference type="InterPro" id="IPR028055">
    <property type="entry name" value="YidC/Oxa/ALB_C"/>
</dbReference>
<gene>
    <name evidence="13 17" type="primary">yidC</name>
    <name evidence="17" type="ORF">IFJ75_18740</name>
</gene>
<dbReference type="PANTHER" id="PTHR12428:SF65">
    <property type="entry name" value="CYTOCHROME C OXIDASE ASSEMBLY PROTEIN COX18, MITOCHONDRIAL"/>
    <property type="match status" value="1"/>
</dbReference>
<dbReference type="NCBIfam" id="TIGR03593">
    <property type="entry name" value="yidC_nterm"/>
    <property type="match status" value="1"/>
</dbReference>
<evidence type="ECO:0000313" key="17">
    <source>
        <dbReference type="EMBL" id="QTC91205.1"/>
    </source>
</evidence>
<organism evidence="17 18">
    <name type="scientific">Brevundimonas goettingensis</name>
    <dbReference type="NCBI Taxonomy" id="2774190"/>
    <lineage>
        <taxon>Bacteria</taxon>
        <taxon>Pseudomonadati</taxon>
        <taxon>Pseudomonadota</taxon>
        <taxon>Alphaproteobacteria</taxon>
        <taxon>Caulobacterales</taxon>
        <taxon>Caulobacteraceae</taxon>
        <taxon>Brevundimonas</taxon>
    </lineage>
</organism>
<dbReference type="InterPro" id="IPR047196">
    <property type="entry name" value="YidC_ALB_C"/>
</dbReference>
<keyword evidence="18" id="KW-1185">Reference proteome</keyword>
<evidence type="ECO:0000256" key="6">
    <source>
        <dbReference type="ARBA" id="ARBA00022692"/>
    </source>
</evidence>
<dbReference type="InterPro" id="IPR001708">
    <property type="entry name" value="YidC/ALB3/OXA1/COX18"/>
</dbReference>
<evidence type="ECO:0000259" key="15">
    <source>
        <dbReference type="Pfam" id="PF02096"/>
    </source>
</evidence>
<evidence type="ECO:0000256" key="14">
    <source>
        <dbReference type="SAM" id="MobiDB-lite"/>
    </source>
</evidence>
<evidence type="ECO:0000256" key="7">
    <source>
        <dbReference type="ARBA" id="ARBA00022927"/>
    </source>
</evidence>
<dbReference type="GO" id="GO:0005886">
    <property type="term" value="C:plasma membrane"/>
    <property type="evidence" value="ECO:0007669"/>
    <property type="project" value="UniProtKB-SubCell"/>
</dbReference>
<dbReference type="HAMAP" id="MF_01810">
    <property type="entry name" value="YidC_type1"/>
    <property type="match status" value="1"/>
</dbReference>
<comment type="function">
    <text evidence="13">Required for the insertion and/or proper folding and/or complex formation of integral membrane proteins into the membrane. Involved in integration of membrane proteins that insert both dependently and independently of the Sec translocase complex, as well as at least some lipoproteins. Aids folding of multispanning membrane proteins.</text>
</comment>
<evidence type="ECO:0000256" key="10">
    <source>
        <dbReference type="ARBA" id="ARBA00023186"/>
    </source>
</evidence>
<feature type="domain" description="Membrane insertase YidC/Oxa/ALB C-terminal" evidence="15">
    <location>
        <begin position="380"/>
        <end position="592"/>
    </location>
</feature>
<evidence type="ECO:0000256" key="11">
    <source>
        <dbReference type="ARBA" id="ARBA00033245"/>
    </source>
</evidence>
<keyword evidence="4 13" id="KW-0813">Transport</keyword>
<dbReference type="NCBIfam" id="NF002353">
    <property type="entry name" value="PRK01318.1-4"/>
    <property type="match status" value="1"/>
</dbReference>
<dbReference type="InterPro" id="IPR028053">
    <property type="entry name" value="Membr_insert_YidC_N"/>
</dbReference>
<evidence type="ECO:0000256" key="13">
    <source>
        <dbReference type="HAMAP-Rule" id="MF_01810"/>
    </source>
</evidence>
<evidence type="ECO:0000256" key="9">
    <source>
        <dbReference type="ARBA" id="ARBA00023136"/>
    </source>
</evidence>
<evidence type="ECO:0000256" key="1">
    <source>
        <dbReference type="ARBA" id="ARBA00004429"/>
    </source>
</evidence>
<name>A0A975C0I6_9CAUL</name>
<dbReference type="PRINTS" id="PR00701">
    <property type="entry name" value="60KDINNERMP"/>
</dbReference>
<dbReference type="GO" id="GO:0032977">
    <property type="term" value="F:membrane insertase activity"/>
    <property type="evidence" value="ECO:0007669"/>
    <property type="project" value="InterPro"/>
</dbReference>
<evidence type="ECO:0000256" key="4">
    <source>
        <dbReference type="ARBA" id="ARBA00022448"/>
    </source>
</evidence>
<keyword evidence="9 13" id="KW-0472">Membrane</keyword>
<protein>
    <recommendedName>
        <fullName evidence="3 13">Membrane protein insertase YidC</fullName>
    </recommendedName>
    <alternativeName>
        <fullName evidence="12 13">Foldase YidC</fullName>
    </alternativeName>
    <alternativeName>
        <fullName evidence="13">Membrane protein YidC</fullName>
    </alternativeName>
    <alternativeName>
        <fullName evidence="11 13">membrane integrase YidC</fullName>
    </alternativeName>
</protein>
<dbReference type="PRINTS" id="PR01900">
    <property type="entry name" value="YIDCPROTEIN"/>
</dbReference>
<comment type="subunit">
    <text evidence="13">Interacts with the Sec translocase complex via SecD. Specifically interacts with transmembrane segments of nascent integral membrane proteins during membrane integration.</text>
</comment>
<evidence type="ECO:0000256" key="2">
    <source>
        <dbReference type="ARBA" id="ARBA00010527"/>
    </source>
</evidence>
<dbReference type="Gene3D" id="2.70.98.90">
    <property type="match status" value="1"/>
</dbReference>
<dbReference type="InterPro" id="IPR019998">
    <property type="entry name" value="Membr_insert_YidC"/>
</dbReference>
<feature type="transmembrane region" description="Helical" evidence="13">
    <location>
        <begin position="517"/>
        <end position="538"/>
    </location>
</feature>
<feature type="transmembrane region" description="Helical" evidence="13">
    <location>
        <begin position="380"/>
        <end position="400"/>
    </location>
</feature>
<feature type="transmembrane region" description="Helical" evidence="13">
    <location>
        <begin position="350"/>
        <end position="374"/>
    </location>
</feature>
<evidence type="ECO:0000313" key="18">
    <source>
        <dbReference type="Proteomes" id="UP000663918"/>
    </source>
</evidence>
<keyword evidence="10 13" id="KW-0143">Chaperone</keyword>
<evidence type="ECO:0000256" key="5">
    <source>
        <dbReference type="ARBA" id="ARBA00022475"/>
    </source>
</evidence>
<dbReference type="CDD" id="cd19961">
    <property type="entry name" value="EcYidC-like_peri"/>
    <property type="match status" value="1"/>
</dbReference>
<comment type="subcellular location">
    <subcellularLocation>
        <location evidence="1">Cell inner membrane</location>
        <topology evidence="1">Multi-pass membrane protein</topology>
    </subcellularLocation>
    <subcellularLocation>
        <location evidence="13">Cell membrane</location>
        <topology evidence="13">Multi-pass membrane protein</topology>
    </subcellularLocation>
</comment>
<dbReference type="AlphaFoldDB" id="A0A975C0I6"/>
<keyword evidence="7 13" id="KW-0653">Protein transport</keyword>
<dbReference type="RefSeq" id="WP_207870290.1">
    <property type="nucleotide sequence ID" value="NZ_CP062222.1"/>
</dbReference>
<evidence type="ECO:0000259" key="16">
    <source>
        <dbReference type="Pfam" id="PF14849"/>
    </source>
</evidence>
<reference evidence="17" key="1">
    <citation type="submission" date="2020-09" db="EMBL/GenBank/DDBJ databases">
        <title>Brevundimonas sp. LVF2 isolated from a puddle in Goettingen, Germany.</title>
        <authorList>
            <person name="Friedrich I."/>
            <person name="Klassen A."/>
            <person name="Hannes N."/>
            <person name="Schneider D."/>
            <person name="Hertel R."/>
            <person name="Daniel R."/>
        </authorList>
    </citation>
    <scope>NUCLEOTIDE SEQUENCE</scope>
    <source>
        <strain evidence="17">LVF2</strain>
    </source>
</reference>
<keyword evidence="5 13" id="KW-1003">Cell membrane</keyword>
<dbReference type="Pfam" id="PF02096">
    <property type="entry name" value="60KD_IMP"/>
    <property type="match status" value="1"/>
</dbReference>
<sequence>MKFDNARNTVIFVICTVVILILYQIFVLEPQSKARRAAMAAHETSQTTQGGKPGVSDAVGPQTTPTSANFVTDRTQALGGAARVPIATPTLRGSLSLQGGRIDDLFLTKYRTTIKPDSGMEELFRPQGMEHAYFAQFGWTGPNITGGVPGPNTVWALTSGSTLTPATPITLTWDNGQGLRFTRVVSIDDQYMFAVKDTVTNLGTQAVTIAPYGRVERQGVPPALGKTQILHEGAIGTFSTADGKGYSTEQLKYKAWEKKPLQEHASTGGWLGITDKYWMAALIPPQTEKVTAQFKVDDATRFDIHVAQMLGASHTIQPGQTIVEQQNLFAGAKRNEILANYEKAMKLPRFIYAIDWGMLWFLTRPIFLLVEFFYGLVHNFGVAILLLTLTIKLIMFPLANKSYESLSKMRKLQPKMEAIKAAHKDDPAAQQRETMALYQSEKINPLAGCLPILVQIPVFYALYKVLYVTIEMRHAPFFGWIRDLSDRDPTNIWNLFGLIPWDPATAPLIGQFLSPHVGGGFTLALSVLAIIYGLTMWLQQAMNPPAPDPVQRQIFMFMPLVFTFIMASFPAGLLVYWAWNNVLSIVQQYFIMHRFKAENPIDDFFSKLKKAT</sequence>
<dbReference type="PANTHER" id="PTHR12428">
    <property type="entry name" value="OXA1"/>
    <property type="match status" value="1"/>
</dbReference>
<proteinExistence type="inferred from homology"/>
<dbReference type="KEGG" id="bgoe:IFJ75_18740"/>
<feature type="transmembrane region" description="Helical" evidence="13">
    <location>
        <begin position="6"/>
        <end position="26"/>
    </location>
</feature>
<comment type="similarity">
    <text evidence="2 13">Belongs to the OXA1/ALB3/YidC family. Type 1 subfamily.</text>
</comment>